<dbReference type="InterPro" id="IPR025669">
    <property type="entry name" value="AAA_dom"/>
</dbReference>
<sequence>MRGPSRKVSLETIRTHANELSEQLNIQRKKMFPPVAQKTLRKFTSGEAAKLIGVADAYLRQLSLEGKGPQTEVLSNGRRMYSLQDIHDLRAYLDDNGKAGRRYVKHRSAGEHLQVISCVNFKGGSAKTTTAAHLAQYLALNGYRVLAVDLDPQASFTALHGFQPEFDVHDNESIYASIRYDEHARDPREIIRHTYVAGLDIIPANLEVMEFEHDTPTALANRSPDDPMFFERIGITLNEIENDYDIVVIDCPPQLGYLTLSALSASTSILVTVHPQMLDVMSMSQFLKMASDLLEVVRGAGGSAEYDWFRYLVTRFEPGDAPQSQMVAFMRDMFGEFVCKHAMVKSTAISDAGITKQTIYEASRERFSKSTFDRAIEAMNNVNSEIEHLINKAWGRV</sequence>
<organism evidence="2 3">
    <name type="scientific">Microvirga tunisiensis</name>
    <dbReference type="NCBI Taxonomy" id="2108360"/>
    <lineage>
        <taxon>Bacteria</taxon>
        <taxon>Pseudomonadati</taxon>
        <taxon>Pseudomonadota</taxon>
        <taxon>Alphaproteobacteria</taxon>
        <taxon>Hyphomicrobiales</taxon>
        <taxon>Methylobacteriaceae</taxon>
        <taxon>Microvirga</taxon>
    </lineage>
</organism>
<dbReference type="InterPro" id="IPR050678">
    <property type="entry name" value="DNA_Partitioning_ATPase"/>
</dbReference>
<dbReference type="CDD" id="cd02042">
    <property type="entry name" value="ParAB_family"/>
    <property type="match status" value="1"/>
</dbReference>
<accession>A0A5N7MU70</accession>
<name>A0A5N7MU70_9HYPH</name>
<gene>
    <name evidence="2" type="primary">repA</name>
    <name evidence="2" type="ORF">FS320_37390</name>
</gene>
<reference evidence="2 3" key="1">
    <citation type="journal article" date="2019" name="Syst. Appl. Microbiol.">
        <title>Microvirga tunisiensis sp. nov., a root nodule symbiotic bacterium isolated from Lupinus micranthus and L. luteus grown in Northern Tunisia.</title>
        <authorList>
            <person name="Msaddak A."/>
            <person name="Rejili M."/>
            <person name="Duran D."/>
            <person name="Mars M."/>
            <person name="Palacios J.M."/>
            <person name="Ruiz-Argueso T."/>
            <person name="Rey L."/>
            <person name="Imperial J."/>
        </authorList>
    </citation>
    <scope>NUCLEOTIDE SEQUENCE [LARGE SCALE GENOMIC DNA]</scope>
    <source>
        <strain evidence="2 3">Lmie10</strain>
    </source>
</reference>
<dbReference type="PANTHER" id="PTHR13696:SF52">
    <property type="entry name" value="PARA FAMILY PROTEIN CT_582"/>
    <property type="match status" value="1"/>
</dbReference>
<dbReference type="Pfam" id="PF13614">
    <property type="entry name" value="AAA_31"/>
    <property type="match status" value="1"/>
</dbReference>
<dbReference type="InterPro" id="IPR017818">
    <property type="entry name" value="Plasmid_partition_RepA"/>
</dbReference>
<dbReference type="Proteomes" id="UP000403266">
    <property type="component" value="Unassembled WGS sequence"/>
</dbReference>
<dbReference type="Gene3D" id="3.40.50.300">
    <property type="entry name" value="P-loop containing nucleotide triphosphate hydrolases"/>
    <property type="match status" value="1"/>
</dbReference>
<dbReference type="NCBIfam" id="NF010443">
    <property type="entry name" value="PRK13869.1"/>
    <property type="match status" value="1"/>
</dbReference>
<dbReference type="EMBL" id="VOSK01000386">
    <property type="protein sequence ID" value="MPR30535.1"/>
    <property type="molecule type" value="Genomic_DNA"/>
</dbReference>
<dbReference type="NCBIfam" id="TIGR03453">
    <property type="entry name" value="partition_RepA"/>
    <property type="match status" value="1"/>
</dbReference>
<dbReference type="RefSeq" id="WP_338105639.1">
    <property type="nucleotide sequence ID" value="NZ_VOSJ01000418.1"/>
</dbReference>
<comment type="caution">
    <text evidence="2">The sequence shown here is derived from an EMBL/GenBank/DDBJ whole genome shotgun (WGS) entry which is preliminary data.</text>
</comment>
<keyword evidence="3" id="KW-1185">Reference proteome</keyword>
<dbReference type="InterPro" id="IPR027417">
    <property type="entry name" value="P-loop_NTPase"/>
</dbReference>
<evidence type="ECO:0000313" key="2">
    <source>
        <dbReference type="EMBL" id="MPR30535.1"/>
    </source>
</evidence>
<proteinExistence type="predicted"/>
<evidence type="ECO:0000313" key="3">
    <source>
        <dbReference type="Proteomes" id="UP000403266"/>
    </source>
</evidence>
<protein>
    <submittedName>
        <fullName evidence="2">Plasmid partitioning protein RepA</fullName>
    </submittedName>
</protein>
<dbReference type="PANTHER" id="PTHR13696">
    <property type="entry name" value="P-LOOP CONTAINING NUCLEOSIDE TRIPHOSPHATE HYDROLASE"/>
    <property type="match status" value="1"/>
</dbReference>
<feature type="domain" description="AAA" evidence="1">
    <location>
        <begin position="114"/>
        <end position="291"/>
    </location>
</feature>
<evidence type="ECO:0000259" key="1">
    <source>
        <dbReference type="Pfam" id="PF13614"/>
    </source>
</evidence>
<dbReference type="SUPFAM" id="SSF52540">
    <property type="entry name" value="P-loop containing nucleoside triphosphate hydrolases"/>
    <property type="match status" value="1"/>
</dbReference>
<dbReference type="AlphaFoldDB" id="A0A5N7MU70"/>